<keyword evidence="3" id="KW-0804">Transcription</keyword>
<evidence type="ECO:0000313" key="6">
    <source>
        <dbReference type="Proteomes" id="UP000297258"/>
    </source>
</evidence>
<dbReference type="InterPro" id="IPR011711">
    <property type="entry name" value="GntR_C"/>
</dbReference>
<dbReference type="PRINTS" id="PR00035">
    <property type="entry name" value="HTHGNTR"/>
</dbReference>
<dbReference type="PROSITE" id="PS50949">
    <property type="entry name" value="HTH_GNTR"/>
    <property type="match status" value="1"/>
</dbReference>
<keyword evidence="6" id="KW-1185">Reference proteome</keyword>
<feature type="domain" description="HTH gntR-type" evidence="4">
    <location>
        <begin position="16"/>
        <end position="84"/>
    </location>
</feature>
<dbReference type="InterPro" id="IPR008920">
    <property type="entry name" value="TF_FadR/GntR_C"/>
</dbReference>
<dbReference type="Gene3D" id="1.10.10.10">
    <property type="entry name" value="Winged helix-like DNA-binding domain superfamily/Winged helix DNA-binding domain"/>
    <property type="match status" value="1"/>
</dbReference>
<dbReference type="InterPro" id="IPR036390">
    <property type="entry name" value="WH_DNA-bd_sf"/>
</dbReference>
<keyword evidence="2" id="KW-0238">DNA-binding</keyword>
<reference evidence="5 6" key="1">
    <citation type="submission" date="2019-03" db="EMBL/GenBank/DDBJ databases">
        <title>Draft genome of Massilia hortus sp. nov., a novel bacterial species of the Oxalobacteraceae family.</title>
        <authorList>
            <person name="Peta V."/>
            <person name="Raths R."/>
            <person name="Bucking H."/>
        </authorList>
    </citation>
    <scope>NUCLEOTIDE SEQUENCE [LARGE SCALE GENOMIC DNA]</scope>
    <source>
        <strain evidence="5 6">ONC3</strain>
    </source>
</reference>
<evidence type="ECO:0000256" key="3">
    <source>
        <dbReference type="ARBA" id="ARBA00023163"/>
    </source>
</evidence>
<gene>
    <name evidence="5" type="ORF">E4O92_23490</name>
</gene>
<dbReference type="EMBL" id="SPUM01000148">
    <property type="protein sequence ID" value="TFW27576.1"/>
    <property type="molecule type" value="Genomic_DNA"/>
</dbReference>
<dbReference type="PANTHER" id="PTHR43537">
    <property type="entry name" value="TRANSCRIPTIONAL REGULATOR, GNTR FAMILY"/>
    <property type="match status" value="1"/>
</dbReference>
<proteinExistence type="predicted"/>
<keyword evidence="1" id="KW-0805">Transcription regulation</keyword>
<evidence type="ECO:0000259" key="4">
    <source>
        <dbReference type="PROSITE" id="PS50949"/>
    </source>
</evidence>
<dbReference type="SMART" id="SM00895">
    <property type="entry name" value="FCD"/>
    <property type="match status" value="1"/>
</dbReference>
<dbReference type="AlphaFoldDB" id="A0A4Y9SS44"/>
<organism evidence="5 6">
    <name type="scientific">Massilia horti</name>
    <dbReference type="NCBI Taxonomy" id="2562153"/>
    <lineage>
        <taxon>Bacteria</taxon>
        <taxon>Pseudomonadati</taxon>
        <taxon>Pseudomonadota</taxon>
        <taxon>Betaproteobacteria</taxon>
        <taxon>Burkholderiales</taxon>
        <taxon>Oxalobacteraceae</taxon>
        <taxon>Telluria group</taxon>
        <taxon>Massilia</taxon>
    </lineage>
</organism>
<dbReference type="Pfam" id="PF00392">
    <property type="entry name" value="GntR"/>
    <property type="match status" value="1"/>
</dbReference>
<dbReference type="GO" id="GO:0003677">
    <property type="term" value="F:DNA binding"/>
    <property type="evidence" value="ECO:0007669"/>
    <property type="project" value="UniProtKB-KW"/>
</dbReference>
<dbReference type="PANTHER" id="PTHR43537:SF5">
    <property type="entry name" value="UXU OPERON TRANSCRIPTIONAL REGULATOR"/>
    <property type="match status" value="1"/>
</dbReference>
<protein>
    <submittedName>
        <fullName evidence="5">FadR family transcriptional regulator</fullName>
    </submittedName>
</protein>
<dbReference type="InterPro" id="IPR000524">
    <property type="entry name" value="Tscrpt_reg_HTH_GntR"/>
</dbReference>
<evidence type="ECO:0000256" key="2">
    <source>
        <dbReference type="ARBA" id="ARBA00023125"/>
    </source>
</evidence>
<dbReference type="Gene3D" id="1.20.120.530">
    <property type="entry name" value="GntR ligand-binding domain-like"/>
    <property type="match status" value="1"/>
</dbReference>
<dbReference type="SUPFAM" id="SSF46785">
    <property type="entry name" value="Winged helix' DNA-binding domain"/>
    <property type="match status" value="1"/>
</dbReference>
<name>A0A4Y9SS44_9BURK</name>
<comment type="caution">
    <text evidence="5">The sequence shown here is derived from an EMBL/GenBank/DDBJ whole genome shotgun (WGS) entry which is preliminary data.</text>
</comment>
<dbReference type="Proteomes" id="UP000297258">
    <property type="component" value="Unassembled WGS sequence"/>
</dbReference>
<dbReference type="OrthoDB" id="5296437at2"/>
<dbReference type="Pfam" id="PF07729">
    <property type="entry name" value="FCD"/>
    <property type="match status" value="1"/>
</dbReference>
<sequence length="233" mass="25931">MTTKHTALLDTTSNEPRLYRVVADRIQQIIRDERIHPGGRLPSERDLATRLDVSRASLREALIALEVSGTIEVRGGSGIYVSSVPEPDEALSEAGPGPFEVLSARRLIEPEIAAIAARVATDSAIDAIFQAAQDMELRHADKSSNEQADRAFHSAIARATGNSALVGVMDYLWDQRGRLWHRLKEHFQTEELRQETLADHRRVVQAIAERDPAAARKAMRAHLERVTRTFSRG</sequence>
<accession>A0A4Y9SS44</accession>
<dbReference type="SMART" id="SM00345">
    <property type="entry name" value="HTH_GNTR"/>
    <property type="match status" value="1"/>
</dbReference>
<dbReference type="SUPFAM" id="SSF48008">
    <property type="entry name" value="GntR ligand-binding domain-like"/>
    <property type="match status" value="1"/>
</dbReference>
<dbReference type="GO" id="GO:0003700">
    <property type="term" value="F:DNA-binding transcription factor activity"/>
    <property type="evidence" value="ECO:0007669"/>
    <property type="project" value="InterPro"/>
</dbReference>
<dbReference type="InterPro" id="IPR036388">
    <property type="entry name" value="WH-like_DNA-bd_sf"/>
</dbReference>
<dbReference type="CDD" id="cd07377">
    <property type="entry name" value="WHTH_GntR"/>
    <property type="match status" value="1"/>
</dbReference>
<evidence type="ECO:0000313" key="5">
    <source>
        <dbReference type="EMBL" id="TFW27576.1"/>
    </source>
</evidence>
<dbReference type="RefSeq" id="WP_135192065.1">
    <property type="nucleotide sequence ID" value="NZ_SPUM01000148.1"/>
</dbReference>
<evidence type="ECO:0000256" key="1">
    <source>
        <dbReference type="ARBA" id="ARBA00023015"/>
    </source>
</evidence>